<feature type="non-terminal residue" evidence="4">
    <location>
        <position position="169"/>
    </location>
</feature>
<evidence type="ECO:0000313" key="4">
    <source>
        <dbReference type="EMBL" id="CAK0837239.1"/>
    </source>
</evidence>
<dbReference type="InterPro" id="IPR000571">
    <property type="entry name" value="Znf_CCCH"/>
</dbReference>
<keyword evidence="1" id="KW-0862">Zinc</keyword>
<reference evidence="4" key="1">
    <citation type="submission" date="2023-10" db="EMBL/GenBank/DDBJ databases">
        <authorList>
            <person name="Chen Y."/>
            <person name="Shah S."/>
            <person name="Dougan E. K."/>
            <person name="Thang M."/>
            <person name="Chan C."/>
        </authorList>
    </citation>
    <scope>NUCLEOTIDE SEQUENCE [LARGE SCALE GENOMIC DNA]</scope>
</reference>
<proteinExistence type="predicted"/>
<feature type="zinc finger region" description="C3H1-type" evidence="1">
    <location>
        <begin position="53"/>
        <end position="75"/>
    </location>
</feature>
<keyword evidence="1" id="KW-0863">Zinc-finger</keyword>
<evidence type="ECO:0000313" key="5">
    <source>
        <dbReference type="Proteomes" id="UP001189429"/>
    </source>
</evidence>
<keyword evidence="1" id="KW-0479">Metal-binding</keyword>
<organism evidence="4 5">
    <name type="scientific">Prorocentrum cordatum</name>
    <dbReference type="NCBI Taxonomy" id="2364126"/>
    <lineage>
        <taxon>Eukaryota</taxon>
        <taxon>Sar</taxon>
        <taxon>Alveolata</taxon>
        <taxon>Dinophyceae</taxon>
        <taxon>Prorocentrales</taxon>
        <taxon>Prorocentraceae</taxon>
        <taxon>Prorocentrum</taxon>
    </lineage>
</organism>
<accession>A0ABN9SXD4</accession>
<dbReference type="PROSITE" id="PS50103">
    <property type="entry name" value="ZF_C3H1"/>
    <property type="match status" value="1"/>
</dbReference>
<keyword evidence="5" id="KW-1185">Reference proteome</keyword>
<sequence>VHVGPVPGSLPQTRLAQGVSTGAQAVPPQHAVCAWDPELPAGSIGHAQGMCKPCLFFSQAQCRKENDCTFCHLDHSTRLIKKVRPSKKTRSWLLQRGRQMLQEEGVTVPARTAPEHRGRRAAGAHGAAPPAAAYGAAPSAAAVWREQEPWEVPAPPPPLPPRRFEGVSR</sequence>
<evidence type="ECO:0000256" key="2">
    <source>
        <dbReference type="SAM" id="MobiDB-lite"/>
    </source>
</evidence>
<feature type="compositionally biased region" description="Pro residues" evidence="2">
    <location>
        <begin position="152"/>
        <end position="161"/>
    </location>
</feature>
<feature type="region of interest" description="Disordered" evidence="2">
    <location>
        <begin position="116"/>
        <end position="169"/>
    </location>
</feature>
<feature type="compositionally biased region" description="Low complexity" evidence="2">
    <location>
        <begin position="123"/>
        <end position="142"/>
    </location>
</feature>
<feature type="non-terminal residue" evidence="4">
    <location>
        <position position="1"/>
    </location>
</feature>
<gene>
    <name evidence="4" type="ORF">PCOR1329_LOCUS33494</name>
</gene>
<evidence type="ECO:0000256" key="1">
    <source>
        <dbReference type="PROSITE-ProRule" id="PRU00723"/>
    </source>
</evidence>
<name>A0ABN9SXD4_9DINO</name>
<comment type="caution">
    <text evidence="4">The sequence shown here is derived from an EMBL/GenBank/DDBJ whole genome shotgun (WGS) entry which is preliminary data.</text>
</comment>
<feature type="domain" description="C3H1-type" evidence="3">
    <location>
        <begin position="53"/>
        <end position="75"/>
    </location>
</feature>
<dbReference type="Proteomes" id="UP001189429">
    <property type="component" value="Unassembled WGS sequence"/>
</dbReference>
<protein>
    <recommendedName>
        <fullName evidence="3">C3H1-type domain-containing protein</fullName>
    </recommendedName>
</protein>
<dbReference type="EMBL" id="CAUYUJ010014114">
    <property type="protein sequence ID" value="CAK0837239.1"/>
    <property type="molecule type" value="Genomic_DNA"/>
</dbReference>
<evidence type="ECO:0000259" key="3">
    <source>
        <dbReference type="PROSITE" id="PS50103"/>
    </source>
</evidence>